<dbReference type="AlphaFoldDB" id="A0A538SPU6"/>
<gene>
    <name evidence="1" type="ORF">E6K72_08505</name>
</gene>
<dbReference type="Proteomes" id="UP000317716">
    <property type="component" value="Unassembled WGS sequence"/>
</dbReference>
<proteinExistence type="predicted"/>
<dbReference type="EMBL" id="VBOS01000300">
    <property type="protein sequence ID" value="TMQ53377.1"/>
    <property type="molecule type" value="Genomic_DNA"/>
</dbReference>
<accession>A0A538SPU6</accession>
<sequence>MVPGNNVFESLSDPIDVIGAFLEGRIQPLRFRWQGRVVRVRKVTGQWSRREGQTVLRYFAVESAAGESYELCYDPRSASWILSRAWTGRSRGQGR</sequence>
<name>A0A538SPU6_UNCEI</name>
<reference evidence="1 2" key="1">
    <citation type="journal article" date="2019" name="Nat. Microbiol.">
        <title>Mediterranean grassland soil C-N compound turnover is dependent on rainfall and depth, and is mediated by genomically divergent microorganisms.</title>
        <authorList>
            <person name="Diamond S."/>
            <person name="Andeer P.F."/>
            <person name="Li Z."/>
            <person name="Crits-Christoph A."/>
            <person name="Burstein D."/>
            <person name="Anantharaman K."/>
            <person name="Lane K.R."/>
            <person name="Thomas B.C."/>
            <person name="Pan C."/>
            <person name="Northen T.R."/>
            <person name="Banfield J.F."/>
        </authorList>
    </citation>
    <scope>NUCLEOTIDE SEQUENCE [LARGE SCALE GENOMIC DNA]</scope>
    <source>
        <strain evidence="1">WS_2</strain>
    </source>
</reference>
<organism evidence="1 2">
    <name type="scientific">Eiseniibacteriota bacterium</name>
    <dbReference type="NCBI Taxonomy" id="2212470"/>
    <lineage>
        <taxon>Bacteria</taxon>
        <taxon>Candidatus Eiseniibacteriota</taxon>
    </lineage>
</organism>
<evidence type="ECO:0000313" key="1">
    <source>
        <dbReference type="EMBL" id="TMQ53377.1"/>
    </source>
</evidence>
<comment type="caution">
    <text evidence="1">The sequence shown here is derived from an EMBL/GenBank/DDBJ whole genome shotgun (WGS) entry which is preliminary data.</text>
</comment>
<protein>
    <submittedName>
        <fullName evidence="1">Uncharacterized protein</fullName>
    </submittedName>
</protein>
<evidence type="ECO:0000313" key="2">
    <source>
        <dbReference type="Proteomes" id="UP000317716"/>
    </source>
</evidence>